<dbReference type="Gene3D" id="3.10.105.10">
    <property type="entry name" value="Dipeptide-binding Protein, Domain 3"/>
    <property type="match status" value="1"/>
</dbReference>
<dbReference type="PANTHER" id="PTHR30290">
    <property type="entry name" value="PERIPLASMIC BINDING COMPONENT OF ABC TRANSPORTER"/>
    <property type="match status" value="1"/>
</dbReference>
<dbReference type="HOGENOM" id="CLU_1849201_0_0_7"/>
<reference evidence="1 2" key="1">
    <citation type="journal article" date="2014" name="Nature">
        <title>An environmental bacterial taxon with a large and distinct metabolic repertoire.</title>
        <authorList>
            <person name="Wilson M.C."/>
            <person name="Mori T."/>
            <person name="Ruckert C."/>
            <person name="Uria A.R."/>
            <person name="Helf M.J."/>
            <person name="Takada K."/>
            <person name="Gernert C."/>
            <person name="Steffens U.A."/>
            <person name="Heycke N."/>
            <person name="Schmitt S."/>
            <person name="Rinke C."/>
            <person name="Helfrich E.J."/>
            <person name="Brachmann A.O."/>
            <person name="Gurgui C."/>
            <person name="Wakimoto T."/>
            <person name="Kracht M."/>
            <person name="Crusemann M."/>
            <person name="Hentschel U."/>
            <person name="Abe I."/>
            <person name="Matsunaga S."/>
            <person name="Kalinowski J."/>
            <person name="Takeyama H."/>
            <person name="Piel J."/>
        </authorList>
    </citation>
    <scope>NUCLEOTIDE SEQUENCE [LARGE SCALE GENOMIC DNA]</scope>
    <source>
        <strain evidence="2">TSY2</strain>
    </source>
</reference>
<keyword evidence="2" id="KW-1185">Reference proteome</keyword>
<evidence type="ECO:0000313" key="1">
    <source>
        <dbReference type="EMBL" id="ETX04738.1"/>
    </source>
</evidence>
<accession>W4M3J3</accession>
<protein>
    <recommendedName>
        <fullName evidence="3">Solute-binding protein family 5 domain-containing protein</fullName>
    </recommendedName>
</protein>
<dbReference type="GO" id="GO:1904680">
    <property type="term" value="F:peptide transmembrane transporter activity"/>
    <property type="evidence" value="ECO:0007669"/>
    <property type="project" value="TreeGrafter"/>
</dbReference>
<dbReference type="SUPFAM" id="SSF53850">
    <property type="entry name" value="Periplasmic binding protein-like II"/>
    <property type="match status" value="1"/>
</dbReference>
<dbReference type="GO" id="GO:0015833">
    <property type="term" value="P:peptide transport"/>
    <property type="evidence" value="ECO:0007669"/>
    <property type="project" value="TreeGrafter"/>
</dbReference>
<evidence type="ECO:0008006" key="3">
    <source>
        <dbReference type="Google" id="ProtNLM"/>
    </source>
</evidence>
<organism evidence="1 2">
    <name type="scientific">Candidatus Entotheonella gemina</name>
    <dbReference type="NCBI Taxonomy" id="1429439"/>
    <lineage>
        <taxon>Bacteria</taxon>
        <taxon>Pseudomonadati</taxon>
        <taxon>Nitrospinota/Tectimicrobiota group</taxon>
        <taxon>Candidatus Tectimicrobiota</taxon>
        <taxon>Candidatus Entotheonellia</taxon>
        <taxon>Candidatus Entotheonellales</taxon>
        <taxon>Candidatus Entotheonellaceae</taxon>
        <taxon>Candidatus Entotheonella</taxon>
    </lineage>
</organism>
<gene>
    <name evidence="1" type="ORF">ETSY2_27125</name>
</gene>
<evidence type="ECO:0000313" key="2">
    <source>
        <dbReference type="Proteomes" id="UP000019140"/>
    </source>
</evidence>
<name>W4M3J3_9BACT</name>
<dbReference type="Gene3D" id="3.40.190.10">
    <property type="entry name" value="Periplasmic binding protein-like II"/>
    <property type="match status" value="1"/>
</dbReference>
<dbReference type="AlphaFoldDB" id="W4M3J3"/>
<proteinExistence type="predicted"/>
<sequence length="138" mass="16416">LERLGLTVHLRMASSWKAYKRDIIGKRPGGIYRYAWHADFPDPYNFLYTLFHSASPGNYIHYANPEVDRLIDAARSEVDQQKRERLYHQAEALIMQDAPTVNIVYYEIERLFQPYVQGLDVRSMSESFTRMERIWLDR</sequence>
<dbReference type="Proteomes" id="UP000019140">
    <property type="component" value="Unassembled WGS sequence"/>
</dbReference>
<comment type="caution">
    <text evidence="1">The sequence shown here is derived from an EMBL/GenBank/DDBJ whole genome shotgun (WGS) entry which is preliminary data.</text>
</comment>
<dbReference type="EMBL" id="AZHX01001140">
    <property type="protein sequence ID" value="ETX04738.1"/>
    <property type="molecule type" value="Genomic_DNA"/>
</dbReference>
<dbReference type="InterPro" id="IPR039424">
    <property type="entry name" value="SBP_5"/>
</dbReference>
<feature type="non-terminal residue" evidence="1">
    <location>
        <position position="1"/>
    </location>
</feature>